<dbReference type="Proteomes" id="UP001595640">
    <property type="component" value="Unassembled WGS sequence"/>
</dbReference>
<dbReference type="PANTHER" id="PTHR43178:SF2">
    <property type="entry name" value="DIHYDROLIPOYLLYSINE-RESIDUE ACETYLTRANSFERASE COMPONENT OF PYRUVATE DEHYDROGENASE COMPLEX"/>
    <property type="match status" value="1"/>
</dbReference>
<evidence type="ECO:0000256" key="10">
    <source>
        <dbReference type="SAM" id="MobiDB-lite"/>
    </source>
</evidence>
<dbReference type="NCBIfam" id="TIGR01348">
    <property type="entry name" value="PDHac_trf_long"/>
    <property type="match status" value="1"/>
</dbReference>
<feature type="region of interest" description="Disordered" evidence="10">
    <location>
        <begin position="329"/>
        <end position="385"/>
    </location>
</feature>
<dbReference type="InterPro" id="IPR011053">
    <property type="entry name" value="Single_hybrid_motif"/>
</dbReference>
<feature type="region of interest" description="Disordered" evidence="10">
    <location>
        <begin position="75"/>
        <end position="140"/>
    </location>
</feature>
<dbReference type="InterPro" id="IPR050743">
    <property type="entry name" value="2-oxoacid_DH_E2_comp"/>
</dbReference>
<keyword evidence="13" id="KW-0670">Pyruvate</keyword>
<reference evidence="14" key="1">
    <citation type="journal article" date="2019" name="Int. J. Syst. Evol. Microbiol.">
        <title>The Global Catalogue of Microorganisms (GCM) 10K type strain sequencing project: providing services to taxonomists for standard genome sequencing and annotation.</title>
        <authorList>
            <consortium name="The Broad Institute Genomics Platform"/>
            <consortium name="The Broad Institute Genome Sequencing Center for Infectious Disease"/>
            <person name="Wu L."/>
            <person name="Ma J."/>
        </authorList>
    </citation>
    <scope>NUCLEOTIDE SEQUENCE [LARGE SCALE GENOMIC DNA]</scope>
    <source>
        <strain evidence="14">KCTC 12847</strain>
    </source>
</reference>
<dbReference type="Pfam" id="PF00198">
    <property type="entry name" value="2-oxoacid_dh"/>
    <property type="match status" value="1"/>
</dbReference>
<sequence>MSSEIIKVPDIGGSTDVEIIEIAVSEGDVIAPEDTMITLESDKASMDVPAPKGGKVVKILVKEGDTVSEGDDILELEAEAEAEAEAEGEGSGEAEQESAPAEGDKSEEDKPAKQTTGDQAQAKPAKKSGGGKRTVEIKVPDIGGSENVEIIEVAIAEGDEVNAEDALITLESDKASMDVPSPHSGKIVSLAVKEGDTVSEGDLIGTMEIAGEGGGEDEASAQDEGHGGEEIRETAEPDEPQEGEVEETEGESQRKEIRVPDIGGSENVPIIEVAVSEGDEINEEDPLITLESDKASMDVPSPFKGKLVELSVKEGDTVSEGDLIGYVEVTGAKKPKQAQAPKREAASSDNKPAGKPQQVAEVEATAKPSPEAQVANQQPRKGTLAHAGPAVRMLARELGVELSEVTPSGPKGRVLKEDVHAYVKQVLKQRKEAPATGATATAGGGIPPIPAVDFSQFGEVEEQPMGRLLKAGATNLHRSWLNVPHVTQFDEADITELEAFRKSMKAEAEAEGAKLTPLPFLIKACAFALRKFPQFNVSLHPDGDKLVWKKYVHIGVAVDTPDGLMVPVIRDADKKSLYDLARESVDLAKRAQAKKLKREEMQGGCFTISSLGSIGGTAFTPIVNAPEVAILGVSKAQMKPVWDGKDFAPRLMMPLSLSYDHRAVNGADAARFTAFLAQALSDIRRLLL</sequence>
<protein>
    <recommendedName>
        <fullName evidence="9">Acetyltransferase component of pyruvate dehydrogenase complex</fullName>
        <ecNumber evidence="9">2.3.1.12</ecNumber>
    </recommendedName>
</protein>
<evidence type="ECO:0000259" key="12">
    <source>
        <dbReference type="PROSITE" id="PS51826"/>
    </source>
</evidence>
<dbReference type="EMBL" id="JBHRUH010000050">
    <property type="protein sequence ID" value="MFC3294351.1"/>
    <property type="molecule type" value="Genomic_DNA"/>
</dbReference>
<feature type="domain" description="Lipoyl-binding" evidence="11">
    <location>
        <begin position="3"/>
        <end position="77"/>
    </location>
</feature>
<dbReference type="Gene3D" id="3.30.559.10">
    <property type="entry name" value="Chloramphenicol acetyltransferase-like domain"/>
    <property type="match status" value="1"/>
</dbReference>
<evidence type="ECO:0000256" key="3">
    <source>
        <dbReference type="ARBA" id="ARBA00022679"/>
    </source>
</evidence>
<feature type="domain" description="Peripheral subunit-binding (PSBD)" evidence="12">
    <location>
        <begin position="386"/>
        <end position="423"/>
    </location>
</feature>
<dbReference type="CDD" id="cd06849">
    <property type="entry name" value="lipoyl_domain"/>
    <property type="match status" value="3"/>
</dbReference>
<dbReference type="GO" id="GO:0004742">
    <property type="term" value="F:dihydrolipoyllysine-residue acetyltransferase activity"/>
    <property type="evidence" value="ECO:0007669"/>
    <property type="project" value="UniProtKB-EC"/>
</dbReference>
<dbReference type="InterPro" id="IPR036625">
    <property type="entry name" value="E3-bd_dom_sf"/>
</dbReference>
<feature type="domain" description="Lipoyl-binding" evidence="11">
    <location>
        <begin position="254"/>
        <end position="328"/>
    </location>
</feature>
<dbReference type="InterPro" id="IPR001078">
    <property type="entry name" value="2-oxoacid_DH_actylTfrase"/>
</dbReference>
<dbReference type="SUPFAM" id="SSF52777">
    <property type="entry name" value="CoA-dependent acyltransferases"/>
    <property type="match status" value="1"/>
</dbReference>
<feature type="compositionally biased region" description="Basic and acidic residues" evidence="10">
    <location>
        <begin position="223"/>
        <end position="235"/>
    </location>
</feature>
<keyword evidence="3 9" id="KW-0808">Transferase</keyword>
<feature type="compositionally biased region" description="Acidic residues" evidence="10">
    <location>
        <begin position="236"/>
        <end position="250"/>
    </location>
</feature>
<dbReference type="PROSITE" id="PS00189">
    <property type="entry name" value="LIPOYL"/>
    <property type="match status" value="3"/>
</dbReference>
<proteinExistence type="inferred from homology"/>
<dbReference type="InterPro" id="IPR004167">
    <property type="entry name" value="PSBD"/>
</dbReference>
<dbReference type="EC" id="2.3.1.12" evidence="9"/>
<dbReference type="NCBIfam" id="NF008814">
    <property type="entry name" value="PRK11854.1"/>
    <property type="match status" value="1"/>
</dbReference>
<comment type="catalytic activity">
    <reaction evidence="8 9">
        <text>N(6)-[(R)-dihydrolipoyl]-L-lysyl-[protein] + acetyl-CoA = N(6)-[(R)-S(8)-acetyldihydrolipoyl]-L-lysyl-[protein] + CoA</text>
        <dbReference type="Rhea" id="RHEA:17017"/>
        <dbReference type="Rhea" id="RHEA-COMP:10475"/>
        <dbReference type="Rhea" id="RHEA-COMP:10478"/>
        <dbReference type="ChEBI" id="CHEBI:57287"/>
        <dbReference type="ChEBI" id="CHEBI:57288"/>
        <dbReference type="ChEBI" id="CHEBI:83100"/>
        <dbReference type="ChEBI" id="CHEBI:83111"/>
        <dbReference type="EC" id="2.3.1.12"/>
    </reaction>
</comment>
<comment type="subunit">
    <text evidence="2 9">Forms a 24-polypeptide structural core with octahedral symmetry.</text>
</comment>
<dbReference type="RefSeq" id="WP_019016951.1">
    <property type="nucleotide sequence ID" value="NZ_BMXD01000004.1"/>
</dbReference>
<dbReference type="InterPro" id="IPR000089">
    <property type="entry name" value="Biotin_lipoyl"/>
</dbReference>
<organism evidence="13 14">
    <name type="scientific">Modicisalibacter luteus</name>
    <dbReference type="NCBI Taxonomy" id="453962"/>
    <lineage>
        <taxon>Bacteria</taxon>
        <taxon>Pseudomonadati</taxon>
        <taxon>Pseudomonadota</taxon>
        <taxon>Gammaproteobacteria</taxon>
        <taxon>Oceanospirillales</taxon>
        <taxon>Halomonadaceae</taxon>
        <taxon>Modicisalibacter</taxon>
    </lineage>
</organism>
<evidence type="ECO:0000256" key="2">
    <source>
        <dbReference type="ARBA" id="ARBA00011484"/>
    </source>
</evidence>
<feature type="compositionally biased region" description="Acidic residues" evidence="10">
    <location>
        <begin position="75"/>
        <end position="96"/>
    </location>
</feature>
<comment type="caution">
    <text evidence="13">The sequence shown here is derived from an EMBL/GenBank/DDBJ whole genome shotgun (WGS) entry which is preliminary data.</text>
</comment>
<dbReference type="InterPro" id="IPR003016">
    <property type="entry name" value="2-oxoA_DH_lipoyl-BS"/>
</dbReference>
<keyword evidence="14" id="KW-1185">Reference proteome</keyword>
<comment type="similarity">
    <text evidence="1 9">Belongs to the 2-oxoacid dehydrogenase family.</text>
</comment>
<dbReference type="Gene3D" id="4.10.320.10">
    <property type="entry name" value="E3-binding domain"/>
    <property type="match status" value="1"/>
</dbReference>
<evidence type="ECO:0000256" key="8">
    <source>
        <dbReference type="ARBA" id="ARBA00048370"/>
    </source>
</evidence>
<comment type="function">
    <text evidence="7">The pyruvate dehydrogenase complex catalyzes the overall conversion of pyruvate to acetyl-CoA and CO(2). It contains multiple copies of three enzymatic components: pyruvate dehydrogenase (E1), dihydrolipoamide acetyltransferase (E2) and lipoamide dehydrogenase (E3).</text>
</comment>
<dbReference type="InterPro" id="IPR023213">
    <property type="entry name" value="CAT-like_dom_sf"/>
</dbReference>
<accession>A0ABV7M611</accession>
<evidence type="ECO:0000256" key="5">
    <source>
        <dbReference type="ARBA" id="ARBA00022823"/>
    </source>
</evidence>
<dbReference type="PROSITE" id="PS51826">
    <property type="entry name" value="PSBD"/>
    <property type="match status" value="1"/>
</dbReference>
<dbReference type="SUPFAM" id="SSF51230">
    <property type="entry name" value="Single hybrid motif"/>
    <property type="match status" value="3"/>
</dbReference>
<dbReference type="Pfam" id="PF00364">
    <property type="entry name" value="Biotin_lipoyl"/>
    <property type="match status" value="3"/>
</dbReference>
<evidence type="ECO:0000256" key="1">
    <source>
        <dbReference type="ARBA" id="ARBA00007317"/>
    </source>
</evidence>
<dbReference type="Pfam" id="PF02817">
    <property type="entry name" value="E3_binding"/>
    <property type="match status" value="1"/>
</dbReference>
<comment type="cofactor">
    <cofactor evidence="9">
        <name>(R)-lipoate</name>
        <dbReference type="ChEBI" id="CHEBI:83088"/>
    </cofactor>
    <text evidence="9">Binds 3 lipoyl cofactors covalently.</text>
</comment>
<dbReference type="InterPro" id="IPR006256">
    <property type="entry name" value="AcTrfase_Pyrv_DH_cplx"/>
</dbReference>
<feature type="domain" description="Lipoyl-binding" evidence="11">
    <location>
        <begin position="134"/>
        <end position="208"/>
    </location>
</feature>
<evidence type="ECO:0000259" key="11">
    <source>
        <dbReference type="PROSITE" id="PS50968"/>
    </source>
</evidence>
<dbReference type="PROSITE" id="PS50968">
    <property type="entry name" value="BIOTINYL_LIPOYL"/>
    <property type="match status" value="3"/>
</dbReference>
<evidence type="ECO:0000256" key="4">
    <source>
        <dbReference type="ARBA" id="ARBA00022737"/>
    </source>
</evidence>
<evidence type="ECO:0000256" key="7">
    <source>
        <dbReference type="ARBA" id="ARBA00025211"/>
    </source>
</evidence>
<dbReference type="SUPFAM" id="SSF47005">
    <property type="entry name" value="Peripheral subunit-binding domain of 2-oxo acid dehydrogenase complex"/>
    <property type="match status" value="1"/>
</dbReference>
<name>A0ABV7M611_9GAMM</name>
<keyword evidence="4" id="KW-0677">Repeat</keyword>
<evidence type="ECO:0000313" key="14">
    <source>
        <dbReference type="Proteomes" id="UP001595640"/>
    </source>
</evidence>
<dbReference type="Gene3D" id="2.40.50.100">
    <property type="match status" value="3"/>
</dbReference>
<feature type="region of interest" description="Disordered" evidence="10">
    <location>
        <begin position="206"/>
        <end position="265"/>
    </location>
</feature>
<keyword evidence="5 9" id="KW-0450">Lipoyl</keyword>
<keyword evidence="6 9" id="KW-0012">Acyltransferase</keyword>
<evidence type="ECO:0000313" key="13">
    <source>
        <dbReference type="EMBL" id="MFC3294351.1"/>
    </source>
</evidence>
<evidence type="ECO:0000256" key="6">
    <source>
        <dbReference type="ARBA" id="ARBA00023315"/>
    </source>
</evidence>
<evidence type="ECO:0000256" key="9">
    <source>
        <dbReference type="RuleBase" id="RU361137"/>
    </source>
</evidence>
<gene>
    <name evidence="13" type="primary">aceF</name>
    <name evidence="13" type="ORF">ACFOEI_20185</name>
</gene>
<dbReference type="PANTHER" id="PTHR43178">
    <property type="entry name" value="DIHYDROLIPOAMIDE ACETYLTRANSFERASE COMPONENT OF PYRUVATE DEHYDROGENASE COMPLEX"/>
    <property type="match status" value="1"/>
</dbReference>
<feature type="compositionally biased region" description="Basic and acidic residues" evidence="10">
    <location>
        <begin position="102"/>
        <end position="112"/>
    </location>
</feature>